<feature type="region of interest" description="Disordered" evidence="1">
    <location>
        <begin position="1"/>
        <end position="28"/>
    </location>
</feature>
<feature type="compositionally biased region" description="Gly residues" evidence="1">
    <location>
        <begin position="117"/>
        <end position="131"/>
    </location>
</feature>
<feature type="domain" description="WW" evidence="2">
    <location>
        <begin position="23"/>
        <end position="57"/>
    </location>
</feature>
<dbReference type="InterPro" id="IPR001202">
    <property type="entry name" value="WW_dom"/>
</dbReference>
<feature type="compositionally biased region" description="Polar residues" evidence="1">
    <location>
        <begin position="150"/>
        <end position="168"/>
    </location>
</feature>
<dbReference type="Pfam" id="PF00397">
    <property type="entry name" value="WW"/>
    <property type="match status" value="1"/>
</dbReference>
<dbReference type="Proteomes" id="UP000799324">
    <property type="component" value="Unassembled WGS sequence"/>
</dbReference>
<protein>
    <recommendedName>
        <fullName evidence="2">WW domain-containing protein</fullName>
    </recommendedName>
</protein>
<proteinExistence type="predicted"/>
<dbReference type="PROSITE" id="PS01159">
    <property type="entry name" value="WW_DOMAIN_1"/>
    <property type="match status" value="1"/>
</dbReference>
<evidence type="ECO:0000259" key="2">
    <source>
        <dbReference type="PROSITE" id="PS50020"/>
    </source>
</evidence>
<keyword evidence="4" id="KW-1185">Reference proteome</keyword>
<evidence type="ECO:0000313" key="4">
    <source>
        <dbReference type="Proteomes" id="UP000799324"/>
    </source>
</evidence>
<dbReference type="OrthoDB" id="2367685at2759"/>
<accession>A0A6A6TLE7</accession>
<name>A0A6A6TLE7_9PLEO</name>
<dbReference type="SUPFAM" id="SSF51045">
    <property type="entry name" value="WW domain"/>
    <property type="match status" value="1"/>
</dbReference>
<organism evidence="3 4">
    <name type="scientific">Lophiostoma macrostomum CBS 122681</name>
    <dbReference type="NCBI Taxonomy" id="1314788"/>
    <lineage>
        <taxon>Eukaryota</taxon>
        <taxon>Fungi</taxon>
        <taxon>Dikarya</taxon>
        <taxon>Ascomycota</taxon>
        <taxon>Pezizomycotina</taxon>
        <taxon>Dothideomycetes</taxon>
        <taxon>Pleosporomycetidae</taxon>
        <taxon>Pleosporales</taxon>
        <taxon>Lophiostomataceae</taxon>
        <taxon>Lophiostoma</taxon>
    </lineage>
</organism>
<feature type="compositionally biased region" description="Pro residues" evidence="1">
    <location>
        <begin position="1"/>
        <end position="12"/>
    </location>
</feature>
<evidence type="ECO:0000313" key="3">
    <source>
        <dbReference type="EMBL" id="KAF2660131.1"/>
    </source>
</evidence>
<gene>
    <name evidence="3" type="ORF">K491DRAFT_90887</name>
</gene>
<feature type="region of interest" description="Disordered" evidence="1">
    <location>
        <begin position="52"/>
        <end position="168"/>
    </location>
</feature>
<reference evidence="3" key="1">
    <citation type="journal article" date="2020" name="Stud. Mycol.">
        <title>101 Dothideomycetes genomes: a test case for predicting lifestyles and emergence of pathogens.</title>
        <authorList>
            <person name="Haridas S."/>
            <person name="Albert R."/>
            <person name="Binder M."/>
            <person name="Bloem J."/>
            <person name="Labutti K."/>
            <person name="Salamov A."/>
            <person name="Andreopoulos B."/>
            <person name="Baker S."/>
            <person name="Barry K."/>
            <person name="Bills G."/>
            <person name="Bluhm B."/>
            <person name="Cannon C."/>
            <person name="Castanera R."/>
            <person name="Culley D."/>
            <person name="Daum C."/>
            <person name="Ezra D."/>
            <person name="Gonzalez J."/>
            <person name="Henrissat B."/>
            <person name="Kuo A."/>
            <person name="Liang C."/>
            <person name="Lipzen A."/>
            <person name="Lutzoni F."/>
            <person name="Magnuson J."/>
            <person name="Mondo S."/>
            <person name="Nolan M."/>
            <person name="Ohm R."/>
            <person name="Pangilinan J."/>
            <person name="Park H.-J."/>
            <person name="Ramirez L."/>
            <person name="Alfaro M."/>
            <person name="Sun H."/>
            <person name="Tritt A."/>
            <person name="Yoshinaga Y."/>
            <person name="Zwiers L.-H."/>
            <person name="Turgeon B."/>
            <person name="Goodwin S."/>
            <person name="Spatafora J."/>
            <person name="Crous P."/>
            <person name="Grigoriev I."/>
        </authorList>
    </citation>
    <scope>NUCLEOTIDE SEQUENCE</scope>
    <source>
        <strain evidence="3">CBS 122681</strain>
    </source>
</reference>
<dbReference type="PROSITE" id="PS50020">
    <property type="entry name" value="WW_DOMAIN_2"/>
    <property type="match status" value="1"/>
</dbReference>
<dbReference type="Gene3D" id="2.20.70.10">
    <property type="match status" value="1"/>
</dbReference>
<dbReference type="SMART" id="SM00456">
    <property type="entry name" value="WW"/>
    <property type="match status" value="1"/>
</dbReference>
<sequence length="168" mass="16436">MAAPTPPLPPVSPDAGPTDPNLPNIPGGWIAQWDNSSRKYYYVQISTGVSQWEKPTTAAPMGGGGGSHSGTPAQATNPYIKPEGTPGPEASDGTRGVDGPTGDRAGGLGGFALNALTGGGKQSHGSGGGGSSNLVGQLASGLLGGGKQTMGISSRASQAQADTALQAV</sequence>
<dbReference type="AlphaFoldDB" id="A0A6A6TLE7"/>
<evidence type="ECO:0000256" key="1">
    <source>
        <dbReference type="SAM" id="MobiDB-lite"/>
    </source>
</evidence>
<dbReference type="InterPro" id="IPR036020">
    <property type="entry name" value="WW_dom_sf"/>
</dbReference>
<dbReference type="CDD" id="cd00201">
    <property type="entry name" value="WW"/>
    <property type="match status" value="1"/>
</dbReference>
<dbReference type="EMBL" id="MU004301">
    <property type="protein sequence ID" value="KAF2660131.1"/>
    <property type="molecule type" value="Genomic_DNA"/>
</dbReference>